<dbReference type="PANTHER" id="PTHR42957">
    <property type="entry name" value="HELICASE MJ1565-RELATED"/>
    <property type="match status" value="1"/>
</dbReference>
<keyword evidence="3" id="KW-1185">Reference proteome</keyword>
<name>A0A1P8F6T5_9CHLR</name>
<dbReference type="Pfam" id="PF05707">
    <property type="entry name" value="Zot"/>
    <property type="match status" value="1"/>
</dbReference>
<dbReference type="InterPro" id="IPR008900">
    <property type="entry name" value="Zot_N"/>
</dbReference>
<sequence length="193" mass="21943">MDLNLKGKTGVIAGLKGSGKSNLADTISRTYGAQALIYDSLGEYNLKAEYDIYRPNDRNSPAELEKVIRGVMRSRAYRLLVIDESHRFCPPKPAPLPLAVRDLNDWCRHEQYDLSVLFITQRPVKLHQDITEQADYLFLFRLAGVNDQKYLNDLSAGLGDAVQTLPPFYFYLCDQTRQYKLMSPVPKADKSSH</sequence>
<accession>A0A1P8F6T5</accession>
<evidence type="ECO:0000313" key="3">
    <source>
        <dbReference type="Proteomes" id="UP000185934"/>
    </source>
</evidence>
<dbReference type="KEGG" id="dfo:Dform_00852"/>
<feature type="domain" description="Zona occludens toxin N-terminal" evidence="1">
    <location>
        <begin position="78"/>
        <end position="135"/>
    </location>
</feature>
<dbReference type="STRING" id="1839801.Dform_00852"/>
<organism evidence="2 3">
    <name type="scientific">Dehalogenimonas formicexedens</name>
    <dbReference type="NCBI Taxonomy" id="1839801"/>
    <lineage>
        <taxon>Bacteria</taxon>
        <taxon>Bacillati</taxon>
        <taxon>Chloroflexota</taxon>
        <taxon>Dehalococcoidia</taxon>
        <taxon>Dehalococcoidales</taxon>
        <taxon>Dehalococcoidaceae</taxon>
        <taxon>Dehalogenimonas</taxon>
    </lineage>
</organism>
<dbReference type="Gene3D" id="3.40.50.300">
    <property type="entry name" value="P-loop containing nucleotide triphosphate hydrolases"/>
    <property type="match status" value="1"/>
</dbReference>
<dbReference type="AlphaFoldDB" id="A0A1P8F6T5"/>
<dbReference type="SUPFAM" id="SSF52540">
    <property type="entry name" value="P-loop containing nucleoside triphosphate hydrolases"/>
    <property type="match status" value="1"/>
</dbReference>
<dbReference type="InterPro" id="IPR027417">
    <property type="entry name" value="P-loop_NTPase"/>
</dbReference>
<reference evidence="3" key="1">
    <citation type="submission" date="2016-11" db="EMBL/GenBank/DDBJ databases">
        <title>Dehalogenimonas formicexedens sp. nov., a chlorinated alkane respiring bacterium isolated from contaminated groundwater.</title>
        <authorList>
            <person name="Key T.A."/>
            <person name="Bowman K.S."/>
            <person name="Lee I."/>
            <person name="Chun J."/>
            <person name="Albuquerque L."/>
            <person name="da Costa M.S."/>
            <person name="Rainey F.A."/>
            <person name="Moe W.M."/>
        </authorList>
    </citation>
    <scope>NUCLEOTIDE SEQUENCE [LARGE SCALE GENOMIC DNA]</scope>
    <source>
        <strain evidence="3">NSZ-14</strain>
    </source>
</reference>
<evidence type="ECO:0000259" key="1">
    <source>
        <dbReference type="Pfam" id="PF05707"/>
    </source>
</evidence>
<evidence type="ECO:0000313" key="2">
    <source>
        <dbReference type="EMBL" id="APV44197.1"/>
    </source>
</evidence>
<dbReference type="EMBL" id="CP018258">
    <property type="protein sequence ID" value="APV44197.1"/>
    <property type="molecule type" value="Genomic_DNA"/>
</dbReference>
<dbReference type="RefSeq" id="WP_076003925.1">
    <property type="nucleotide sequence ID" value="NZ_CP018258.1"/>
</dbReference>
<dbReference type="PANTHER" id="PTHR42957:SF1">
    <property type="entry name" value="HELICASE MJ1565-RELATED"/>
    <property type="match status" value="1"/>
</dbReference>
<dbReference type="OrthoDB" id="9806951at2"/>
<gene>
    <name evidence="2" type="ORF">Dform_00852</name>
</gene>
<dbReference type="InterPro" id="IPR008571">
    <property type="entry name" value="HerA-like"/>
</dbReference>
<protein>
    <recommendedName>
        <fullName evidence="1">Zona occludens toxin N-terminal domain-containing protein</fullName>
    </recommendedName>
</protein>
<dbReference type="Proteomes" id="UP000185934">
    <property type="component" value="Chromosome"/>
</dbReference>
<proteinExistence type="predicted"/>